<dbReference type="EMBL" id="BSPT01000001">
    <property type="protein sequence ID" value="GLT03364.1"/>
    <property type="molecule type" value="Genomic_DNA"/>
</dbReference>
<evidence type="ECO:0000256" key="5">
    <source>
        <dbReference type="SAM" id="Phobius"/>
    </source>
</evidence>
<dbReference type="Proteomes" id="UP001157117">
    <property type="component" value="Unassembled WGS sequence"/>
</dbReference>
<keyword evidence="5" id="KW-1133">Transmembrane helix</keyword>
<gene>
    <name evidence="7" type="ORF">GCM10007926_02920</name>
</gene>
<evidence type="ECO:0000259" key="6">
    <source>
        <dbReference type="PROSITE" id="PS51007"/>
    </source>
</evidence>
<accession>A0ABQ6E791</accession>
<dbReference type="InterPro" id="IPR009056">
    <property type="entry name" value="Cyt_c-like_dom"/>
</dbReference>
<protein>
    <recommendedName>
        <fullName evidence="6">Cytochrome c domain-containing protein</fullName>
    </recommendedName>
</protein>
<reference evidence="8" key="1">
    <citation type="journal article" date="2019" name="Int. J. Syst. Evol. Microbiol.">
        <title>The Global Catalogue of Microorganisms (GCM) 10K type strain sequencing project: providing services to taxonomists for standard genome sequencing and annotation.</title>
        <authorList>
            <consortium name="The Broad Institute Genomics Platform"/>
            <consortium name="The Broad Institute Genome Sequencing Center for Infectious Disease"/>
            <person name="Wu L."/>
            <person name="Ma J."/>
        </authorList>
    </citation>
    <scope>NUCLEOTIDE SEQUENCE [LARGE SCALE GENOMIC DNA]</scope>
    <source>
        <strain evidence="8">NBRC 109639</strain>
    </source>
</reference>
<evidence type="ECO:0000313" key="8">
    <source>
        <dbReference type="Proteomes" id="UP001157117"/>
    </source>
</evidence>
<keyword evidence="5" id="KW-0472">Membrane</keyword>
<keyword evidence="8" id="KW-1185">Reference proteome</keyword>
<keyword evidence="2 4" id="KW-0479">Metal-binding</keyword>
<keyword evidence="1 4" id="KW-0349">Heme</keyword>
<keyword evidence="3 4" id="KW-0408">Iron</keyword>
<organism evidence="7 8">
    <name type="scientific">Sphingomonas psychrolutea</name>
    <dbReference type="NCBI Taxonomy" id="1259676"/>
    <lineage>
        <taxon>Bacteria</taxon>
        <taxon>Pseudomonadati</taxon>
        <taxon>Pseudomonadota</taxon>
        <taxon>Alphaproteobacteria</taxon>
        <taxon>Sphingomonadales</taxon>
        <taxon>Sphingomonadaceae</taxon>
        <taxon>Sphingomonas</taxon>
    </lineage>
</organism>
<keyword evidence="5" id="KW-0812">Transmembrane</keyword>
<dbReference type="SUPFAM" id="SSF46626">
    <property type="entry name" value="Cytochrome c"/>
    <property type="match status" value="1"/>
</dbReference>
<feature type="domain" description="Cytochrome c" evidence="6">
    <location>
        <begin position="38"/>
        <end position="105"/>
    </location>
</feature>
<name>A0ABQ6E791_9SPHN</name>
<evidence type="ECO:0000313" key="7">
    <source>
        <dbReference type="EMBL" id="GLT03364.1"/>
    </source>
</evidence>
<dbReference type="PROSITE" id="PS51007">
    <property type="entry name" value="CYTC"/>
    <property type="match status" value="1"/>
</dbReference>
<evidence type="ECO:0000256" key="1">
    <source>
        <dbReference type="ARBA" id="ARBA00022617"/>
    </source>
</evidence>
<comment type="caution">
    <text evidence="7">The sequence shown here is derived from an EMBL/GenBank/DDBJ whole genome shotgun (WGS) entry which is preliminary data.</text>
</comment>
<sequence length="105" mass="10825">MTGSQVPDPSHFLGGSAMIRIVPFAALLCLAMPAKAGGDPAAGEAAYAQACAHCHRSVARIVPMISGADATAKTAYLEHFLAGHKAPDPRVRADLIAYLLKVSGL</sequence>
<feature type="transmembrane region" description="Helical" evidence="5">
    <location>
        <begin position="12"/>
        <end position="31"/>
    </location>
</feature>
<evidence type="ECO:0000256" key="4">
    <source>
        <dbReference type="PROSITE-ProRule" id="PRU00433"/>
    </source>
</evidence>
<evidence type="ECO:0000256" key="3">
    <source>
        <dbReference type="ARBA" id="ARBA00023004"/>
    </source>
</evidence>
<evidence type="ECO:0000256" key="2">
    <source>
        <dbReference type="ARBA" id="ARBA00022723"/>
    </source>
</evidence>
<proteinExistence type="predicted"/>
<dbReference type="InterPro" id="IPR036909">
    <property type="entry name" value="Cyt_c-like_dom_sf"/>
</dbReference>